<name>A0A5N6XEP3_9EURO</name>
<comment type="similarity">
    <text evidence="1">Belongs to the short-chain dehydrogenases/reductases (SDR) family.</text>
</comment>
<dbReference type="Proteomes" id="UP000325945">
    <property type="component" value="Unassembled WGS sequence"/>
</dbReference>
<dbReference type="GO" id="GO:0016491">
    <property type="term" value="F:oxidoreductase activity"/>
    <property type="evidence" value="ECO:0007669"/>
    <property type="project" value="UniProtKB-KW"/>
</dbReference>
<dbReference type="SUPFAM" id="SSF51735">
    <property type="entry name" value="NAD(P)-binding Rossmann-fold domains"/>
    <property type="match status" value="1"/>
</dbReference>
<proteinExistence type="inferred from homology"/>
<dbReference type="PANTHER" id="PTHR24321">
    <property type="entry name" value="DEHYDROGENASES, SHORT CHAIN"/>
    <property type="match status" value="1"/>
</dbReference>
<dbReference type="InterPro" id="IPR002347">
    <property type="entry name" value="SDR_fam"/>
</dbReference>
<accession>A0A5N6XEP3</accession>
<evidence type="ECO:0000256" key="2">
    <source>
        <dbReference type="ARBA" id="ARBA00022857"/>
    </source>
</evidence>
<dbReference type="Pfam" id="PF13561">
    <property type="entry name" value="adh_short_C2"/>
    <property type="match status" value="1"/>
</dbReference>
<dbReference type="AlphaFoldDB" id="A0A5N6XEP3"/>
<dbReference type="PANTHER" id="PTHR24321:SF8">
    <property type="entry name" value="ESTRADIOL 17-BETA-DEHYDROGENASE 8-RELATED"/>
    <property type="match status" value="1"/>
</dbReference>
<dbReference type="InterPro" id="IPR036291">
    <property type="entry name" value="NAD(P)-bd_dom_sf"/>
</dbReference>
<keyword evidence="2" id="KW-0521">NADP</keyword>
<reference evidence="5" key="1">
    <citation type="submission" date="2019-04" db="EMBL/GenBank/DDBJ databases">
        <title>Friends and foes A comparative genomics studyof 23 Aspergillus species from section Flavi.</title>
        <authorList>
            <consortium name="DOE Joint Genome Institute"/>
            <person name="Kjaerbolling I."/>
            <person name="Vesth T."/>
            <person name="Frisvad J.C."/>
            <person name="Nybo J.L."/>
            <person name="Theobald S."/>
            <person name="Kildgaard S."/>
            <person name="Isbrandt T."/>
            <person name="Kuo A."/>
            <person name="Sato A."/>
            <person name="Lyhne E.K."/>
            <person name="Kogle M.E."/>
            <person name="Wiebenga A."/>
            <person name="Kun R.S."/>
            <person name="Lubbers R.J."/>
            <person name="Makela M.R."/>
            <person name="Barry K."/>
            <person name="Chovatia M."/>
            <person name="Clum A."/>
            <person name="Daum C."/>
            <person name="Haridas S."/>
            <person name="He G."/>
            <person name="LaButti K."/>
            <person name="Lipzen A."/>
            <person name="Mondo S."/>
            <person name="Riley R."/>
            <person name="Salamov A."/>
            <person name="Simmons B.A."/>
            <person name="Magnuson J.K."/>
            <person name="Henrissat B."/>
            <person name="Mortensen U.H."/>
            <person name="Larsen T.O."/>
            <person name="Devries R.P."/>
            <person name="Grigoriev I.V."/>
            <person name="Machida M."/>
            <person name="Baker S.E."/>
            <person name="Andersen M.R."/>
        </authorList>
    </citation>
    <scope>NUCLEOTIDE SEQUENCE [LARGE SCALE GENOMIC DNA]</scope>
    <source>
        <strain evidence="5">CBS 130017</strain>
    </source>
</reference>
<dbReference type="PRINTS" id="PR00081">
    <property type="entry name" value="GDHRDH"/>
</dbReference>
<dbReference type="EMBL" id="ML741769">
    <property type="protein sequence ID" value="KAE8331412.1"/>
    <property type="molecule type" value="Genomic_DNA"/>
</dbReference>
<gene>
    <name evidence="4" type="ORF">BDV39DRAFT_201062</name>
</gene>
<protein>
    <submittedName>
        <fullName evidence="4">3-oxoacyl-reductase FabG</fullName>
    </submittedName>
</protein>
<evidence type="ECO:0000313" key="4">
    <source>
        <dbReference type="EMBL" id="KAE8331412.1"/>
    </source>
</evidence>
<evidence type="ECO:0000313" key="5">
    <source>
        <dbReference type="Proteomes" id="UP000325945"/>
    </source>
</evidence>
<keyword evidence="5" id="KW-1185">Reference proteome</keyword>
<keyword evidence="3" id="KW-0560">Oxidoreductase</keyword>
<evidence type="ECO:0000256" key="3">
    <source>
        <dbReference type="ARBA" id="ARBA00023002"/>
    </source>
</evidence>
<evidence type="ECO:0000256" key="1">
    <source>
        <dbReference type="ARBA" id="ARBA00006484"/>
    </source>
</evidence>
<dbReference type="FunFam" id="3.40.50.720:FF:000084">
    <property type="entry name" value="Short-chain dehydrogenase reductase"/>
    <property type="match status" value="1"/>
</dbReference>
<dbReference type="CDD" id="cd05233">
    <property type="entry name" value="SDR_c"/>
    <property type="match status" value="1"/>
</dbReference>
<organism evidence="4 5">
    <name type="scientific">Aspergillus sergii</name>
    <dbReference type="NCBI Taxonomy" id="1034303"/>
    <lineage>
        <taxon>Eukaryota</taxon>
        <taxon>Fungi</taxon>
        <taxon>Dikarya</taxon>
        <taxon>Ascomycota</taxon>
        <taxon>Pezizomycotina</taxon>
        <taxon>Eurotiomycetes</taxon>
        <taxon>Eurotiomycetidae</taxon>
        <taxon>Eurotiales</taxon>
        <taxon>Aspergillaceae</taxon>
        <taxon>Aspergillus</taxon>
        <taxon>Aspergillus subgen. Circumdati</taxon>
    </lineage>
</organism>
<dbReference type="Gene3D" id="3.40.50.720">
    <property type="entry name" value="NAD(P)-binding Rossmann-like Domain"/>
    <property type="match status" value="1"/>
</dbReference>
<sequence length="254" mass="26482">MSITSSAVVTGAASGIGQSIALELARVGYGLILWDINEAGLKETAQMARQLTTQCVHDQIVDVSDAARVHEAARVAREEGFAVRAVVANAGIVRLDSLLNPDPEAAKRTMAVNVDGVYNTLQAWAQNLVEGGSESAAVVIGSTEGIRGAPELNSYCRSKAAVLGIMRAAATELGPHGVRVNSILPGPIRTPMYEPEKLGPEAMALDAVLQAKTPLRRVGLPEEVAKVARFLLSSDASYMAGAELVVDGGLTAAL</sequence>